<reference evidence="2" key="1">
    <citation type="journal article" date="2012" name="Nature">
        <title>A physical, genetic and functional sequence assembly of the barley genome.</title>
        <authorList>
            <consortium name="The International Barley Genome Sequencing Consortium"/>
            <person name="Mayer K.F."/>
            <person name="Waugh R."/>
            <person name="Brown J.W."/>
            <person name="Schulman A."/>
            <person name="Langridge P."/>
            <person name="Platzer M."/>
            <person name="Fincher G.B."/>
            <person name="Muehlbauer G.J."/>
            <person name="Sato K."/>
            <person name="Close T.J."/>
            <person name="Wise R.P."/>
            <person name="Stein N."/>
        </authorList>
    </citation>
    <scope>NUCLEOTIDE SEQUENCE [LARGE SCALE GENOMIC DNA]</scope>
    <source>
        <strain evidence="2">cv. Morex</strain>
    </source>
</reference>
<dbReference type="Proteomes" id="UP000011116">
    <property type="component" value="Chromosome 1H"/>
</dbReference>
<keyword evidence="2" id="KW-1185">Reference proteome</keyword>
<dbReference type="PANTHER" id="PTHR34835:SF80">
    <property type="entry name" value="UBIQUITIN-LIKE PROTEASE FAMILY PROFILE DOMAIN-CONTAINING PROTEIN"/>
    <property type="match status" value="1"/>
</dbReference>
<dbReference type="AlphaFoldDB" id="A0A8I6WMR2"/>
<organism evidence="1 2">
    <name type="scientific">Hordeum vulgare subsp. vulgare</name>
    <name type="common">Domesticated barley</name>
    <dbReference type="NCBI Taxonomy" id="112509"/>
    <lineage>
        <taxon>Eukaryota</taxon>
        <taxon>Viridiplantae</taxon>
        <taxon>Streptophyta</taxon>
        <taxon>Embryophyta</taxon>
        <taxon>Tracheophyta</taxon>
        <taxon>Spermatophyta</taxon>
        <taxon>Magnoliopsida</taxon>
        <taxon>Liliopsida</taxon>
        <taxon>Poales</taxon>
        <taxon>Poaceae</taxon>
        <taxon>BOP clade</taxon>
        <taxon>Pooideae</taxon>
        <taxon>Triticodae</taxon>
        <taxon>Triticeae</taxon>
        <taxon>Hordeinae</taxon>
        <taxon>Hordeum</taxon>
    </lineage>
</organism>
<proteinExistence type="predicted"/>
<accession>A0A8I6WMR2</accession>
<reference evidence="1" key="2">
    <citation type="submission" date="2020-10" db="EMBL/GenBank/DDBJ databases">
        <authorList>
            <person name="Scholz U."/>
            <person name="Mascher M."/>
            <person name="Fiebig A."/>
        </authorList>
    </citation>
    <scope>NUCLEOTIDE SEQUENCE [LARGE SCALE GENOMIC DNA]</scope>
    <source>
        <strain evidence="1">cv. Morex</strain>
    </source>
</reference>
<reference evidence="1" key="3">
    <citation type="submission" date="2022-01" db="UniProtKB">
        <authorList>
            <consortium name="EnsemblPlants"/>
        </authorList>
    </citation>
    <scope>IDENTIFICATION</scope>
    <source>
        <strain evidence="1">subsp. vulgare</strain>
    </source>
</reference>
<dbReference type="Gramene" id="HORVU.MOREX.r3.1HG0087740.1">
    <property type="protein sequence ID" value="HORVU.MOREX.r3.1HG0087740.1.CDS1"/>
    <property type="gene ID" value="HORVU.MOREX.r3.1HG0087740"/>
</dbReference>
<evidence type="ECO:0000313" key="1">
    <source>
        <dbReference type="EnsemblPlants" id="HORVU.MOREX.r3.1HG0087740.1.CDS1"/>
    </source>
</evidence>
<dbReference type="PANTHER" id="PTHR34835">
    <property type="entry name" value="OS07G0283600 PROTEIN-RELATED"/>
    <property type="match status" value="1"/>
</dbReference>
<name>A0A8I6WMR2_HORVV</name>
<evidence type="ECO:0000313" key="2">
    <source>
        <dbReference type="Proteomes" id="UP000011116"/>
    </source>
</evidence>
<sequence>MGTGAFLDIKCGYLHNTLVTWFTRLYHSGRKGFVVPRRGFIPLTEESVHKILGIPRGDIEIKYEADYDNEDEIASSLFPGDGSRSKITTVATAIINNNYDDASFKKLWLIYIVSTMLAPTTDTRISNK</sequence>
<dbReference type="EnsemblPlants" id="HORVU.MOREX.r3.1HG0087740.1">
    <property type="protein sequence ID" value="HORVU.MOREX.r3.1HG0087740.1.CDS1"/>
    <property type="gene ID" value="HORVU.MOREX.r3.1HG0087740"/>
</dbReference>
<protein>
    <submittedName>
        <fullName evidence="1">Uncharacterized protein</fullName>
    </submittedName>
</protein>